<protein>
    <submittedName>
        <fullName evidence="5">Segregation and condensation protein B</fullName>
    </submittedName>
</protein>
<dbReference type="GO" id="GO:0051301">
    <property type="term" value="P:cell division"/>
    <property type="evidence" value="ECO:0007669"/>
    <property type="project" value="UniProtKB-KW"/>
</dbReference>
<proteinExistence type="predicted"/>
<gene>
    <name evidence="5" type="ORF">HMPREF9334_00535</name>
</gene>
<keyword evidence="4" id="KW-0131">Cell cycle</keyword>
<dbReference type="PATRIC" id="fig|679201.3.peg.538"/>
<dbReference type="Pfam" id="PF04079">
    <property type="entry name" value="SMC_ScpB"/>
    <property type="match status" value="1"/>
</dbReference>
<keyword evidence="6" id="KW-1185">Reference proteome</keyword>
<organism evidence="5 6">
    <name type="scientific">Selenomonas infelix ATCC 43532</name>
    <dbReference type="NCBI Taxonomy" id="679201"/>
    <lineage>
        <taxon>Bacteria</taxon>
        <taxon>Bacillati</taxon>
        <taxon>Bacillota</taxon>
        <taxon>Negativicutes</taxon>
        <taxon>Selenomonadales</taxon>
        <taxon>Selenomonadaceae</taxon>
        <taxon>Selenomonas</taxon>
    </lineage>
</organism>
<evidence type="ECO:0000313" key="6">
    <source>
        <dbReference type="Proteomes" id="UP000004129"/>
    </source>
</evidence>
<dbReference type="SUPFAM" id="SSF46785">
    <property type="entry name" value="Winged helix' DNA-binding domain"/>
    <property type="match status" value="2"/>
</dbReference>
<dbReference type="EMBL" id="ACZM01000004">
    <property type="protein sequence ID" value="EHG21832.1"/>
    <property type="molecule type" value="Genomic_DNA"/>
</dbReference>
<dbReference type="HOGENOM" id="CLU_045647_5_3_9"/>
<sequence length="219" mass="24404">MQSLSRAGILEAVLFAAGLPLSLPKLAEIIEAPEWEVQETLTQLEHILSDRGSGIFLRRSAGGYQLVTHPNAFPWVKKLSETVQPTLSSSAMETLSIIAYKQPITKQEIEHIRGVRAERSIGRLLELELICEMGRKQVIGRPILYGTTDLFLRAFGLEQIADLPALPDMDDVKDTLDDDQLRLFEEMRAAADIVEHDATRDDIDMGEQNVSVLSHTAKD</sequence>
<keyword evidence="1" id="KW-0963">Cytoplasm</keyword>
<dbReference type="PIRSF" id="PIRSF019345">
    <property type="entry name" value="ScpB"/>
    <property type="match status" value="1"/>
</dbReference>
<reference evidence="5 6" key="1">
    <citation type="submission" date="2011-08" db="EMBL/GenBank/DDBJ databases">
        <title>The Genome Sequence of Selenomonas infelix ATCC 43532.</title>
        <authorList>
            <consortium name="The Broad Institute Genome Sequencing Platform"/>
            <person name="Earl A."/>
            <person name="Ward D."/>
            <person name="Feldgarden M."/>
            <person name="Gevers D."/>
            <person name="Izard J."/>
            <person name="Blanton J.M."/>
            <person name="Baranova O.V."/>
            <person name="Dewhirst F.E."/>
            <person name="Young S.K."/>
            <person name="Zeng Q."/>
            <person name="Gargeya S."/>
            <person name="Fitzgerald M."/>
            <person name="Haas B."/>
            <person name="Abouelleil A."/>
            <person name="Alvarado L."/>
            <person name="Arachchi H.M."/>
            <person name="Berlin A."/>
            <person name="Brown A."/>
            <person name="Chapman S.B."/>
            <person name="Chen Z."/>
            <person name="Dunbar C."/>
            <person name="Freedman E."/>
            <person name="Gearin G."/>
            <person name="Gellesch M."/>
            <person name="Goldberg J."/>
            <person name="Griggs A."/>
            <person name="Gujja S."/>
            <person name="Heiman D."/>
            <person name="Howarth C."/>
            <person name="Larson L."/>
            <person name="Lui A."/>
            <person name="MacDonald P.J.P."/>
            <person name="Montmayeur A."/>
            <person name="Murphy C."/>
            <person name="Neiman D."/>
            <person name="Pearson M."/>
            <person name="Priest M."/>
            <person name="Roberts A."/>
            <person name="Saif S."/>
            <person name="Shea T."/>
            <person name="Shenoy N."/>
            <person name="Sisk P."/>
            <person name="Stolte C."/>
            <person name="Sykes S."/>
            <person name="Wortman J."/>
            <person name="Nusbaum C."/>
            <person name="Birren B."/>
        </authorList>
    </citation>
    <scope>NUCLEOTIDE SEQUENCE [LARGE SCALE GENOMIC DNA]</scope>
    <source>
        <strain evidence="5 6">ATCC 43532</strain>
    </source>
</reference>
<accession>G5GMQ4</accession>
<dbReference type="NCBIfam" id="TIGR00281">
    <property type="entry name" value="SMC-Scp complex subunit ScpB"/>
    <property type="match status" value="1"/>
</dbReference>
<evidence type="ECO:0000256" key="3">
    <source>
        <dbReference type="ARBA" id="ARBA00022829"/>
    </source>
</evidence>
<evidence type="ECO:0000256" key="4">
    <source>
        <dbReference type="ARBA" id="ARBA00023306"/>
    </source>
</evidence>
<dbReference type="InterPro" id="IPR036390">
    <property type="entry name" value="WH_DNA-bd_sf"/>
</dbReference>
<evidence type="ECO:0000313" key="5">
    <source>
        <dbReference type="EMBL" id="EHG21832.1"/>
    </source>
</evidence>
<dbReference type="PANTHER" id="PTHR34298:SF2">
    <property type="entry name" value="SEGREGATION AND CONDENSATION PROTEIN B"/>
    <property type="match status" value="1"/>
</dbReference>
<keyword evidence="3" id="KW-0159">Chromosome partition</keyword>
<dbReference type="Proteomes" id="UP000004129">
    <property type="component" value="Unassembled WGS sequence"/>
</dbReference>
<name>G5GMQ4_9FIRM</name>
<dbReference type="InterPro" id="IPR036388">
    <property type="entry name" value="WH-like_DNA-bd_sf"/>
</dbReference>
<dbReference type="STRING" id="679201.HMPREF9334_00535"/>
<evidence type="ECO:0000256" key="1">
    <source>
        <dbReference type="ARBA" id="ARBA00022490"/>
    </source>
</evidence>
<evidence type="ECO:0000256" key="2">
    <source>
        <dbReference type="ARBA" id="ARBA00022618"/>
    </source>
</evidence>
<dbReference type="AlphaFoldDB" id="G5GMQ4"/>
<comment type="caution">
    <text evidence="5">The sequence shown here is derived from an EMBL/GenBank/DDBJ whole genome shotgun (WGS) entry which is preliminary data.</text>
</comment>
<dbReference type="InterPro" id="IPR005234">
    <property type="entry name" value="ScpB_csome_segregation"/>
</dbReference>
<keyword evidence="2" id="KW-0132">Cell division</keyword>
<dbReference type="GO" id="GO:0051304">
    <property type="term" value="P:chromosome separation"/>
    <property type="evidence" value="ECO:0007669"/>
    <property type="project" value="InterPro"/>
</dbReference>
<dbReference type="OrthoDB" id="9806226at2"/>
<dbReference type="eggNOG" id="COG1386">
    <property type="taxonomic scope" value="Bacteria"/>
</dbReference>
<dbReference type="Gene3D" id="1.10.10.10">
    <property type="entry name" value="Winged helix-like DNA-binding domain superfamily/Winged helix DNA-binding domain"/>
    <property type="match status" value="2"/>
</dbReference>
<dbReference type="PANTHER" id="PTHR34298">
    <property type="entry name" value="SEGREGATION AND CONDENSATION PROTEIN B"/>
    <property type="match status" value="1"/>
</dbReference>
<dbReference type="RefSeq" id="WP_006691985.1">
    <property type="nucleotide sequence ID" value="NZ_JH376797.1"/>
</dbReference>